<dbReference type="EMBL" id="WTYK01000003">
    <property type="protein sequence ID" value="MXP41515.1"/>
    <property type="molecule type" value="Genomic_DNA"/>
</dbReference>
<dbReference type="AlphaFoldDB" id="A0A6I4UX05"/>
<dbReference type="RefSeq" id="WP_160746357.1">
    <property type="nucleotide sequence ID" value="NZ_WTYK01000003.1"/>
</dbReference>
<keyword evidence="3" id="KW-1185">Reference proteome</keyword>
<evidence type="ECO:0000313" key="2">
    <source>
        <dbReference type="EMBL" id="MXP41515.1"/>
    </source>
</evidence>
<comment type="caution">
    <text evidence="2">The sequence shown here is derived from an EMBL/GenBank/DDBJ whole genome shotgun (WGS) entry which is preliminary data.</text>
</comment>
<evidence type="ECO:0000259" key="1">
    <source>
        <dbReference type="Pfam" id="PF13480"/>
    </source>
</evidence>
<accession>A0A6I4UX05</accession>
<dbReference type="OrthoDB" id="213519at2"/>
<organism evidence="2 3">
    <name type="scientific">Croceibacterium soli</name>
    <dbReference type="NCBI Taxonomy" id="1739690"/>
    <lineage>
        <taxon>Bacteria</taxon>
        <taxon>Pseudomonadati</taxon>
        <taxon>Pseudomonadota</taxon>
        <taxon>Alphaproteobacteria</taxon>
        <taxon>Sphingomonadales</taxon>
        <taxon>Erythrobacteraceae</taxon>
        <taxon>Croceibacterium</taxon>
    </lineage>
</organism>
<evidence type="ECO:0000313" key="3">
    <source>
        <dbReference type="Proteomes" id="UP000469159"/>
    </source>
</evidence>
<dbReference type="InterPro" id="IPR038740">
    <property type="entry name" value="BioF2-like_GNAT_dom"/>
</dbReference>
<keyword evidence="2" id="KW-0808">Transferase</keyword>
<sequence length="389" mass="43322">MASRALTTAAPVRIDAPAGRAPEVRLTAHDWRSFDTPAQTARWDALAQQAGEPNPFFESWYLLPSLRALDPSGRVQLLCLEANGELAGLLPLRRERDYYGYPLPHWRTWTHANCFLAAPLVARGCERLFWPALFAWADKRAGARLFLHLPELPRNGPSYEALGMALTRQGRQAVLVHQEERAMLSSGLSAEAYLDAALPGKKRKELRRQHRRLCEEGALVVERLHGDANLTRWIDEFLALERAGWKGKAGSALACNPATEALFRQALTGAAARDRLERLALRLDGRPLAMLATFLSPPGAFSYKTAFDEDFARFSPGVLLQRENLALLERDDIDWCDSCAAADHPMIDHLWRERRTVAGINVAIGGKPRRALFRALAALETRRRAGGPA</sequence>
<gene>
    <name evidence="2" type="ORF">GRI75_07650</name>
</gene>
<dbReference type="Proteomes" id="UP000469159">
    <property type="component" value="Unassembled WGS sequence"/>
</dbReference>
<dbReference type="GO" id="GO:0016740">
    <property type="term" value="F:transferase activity"/>
    <property type="evidence" value="ECO:0007669"/>
    <property type="project" value="UniProtKB-KW"/>
</dbReference>
<dbReference type="SUPFAM" id="SSF55729">
    <property type="entry name" value="Acyl-CoA N-acyltransferases (Nat)"/>
    <property type="match status" value="1"/>
</dbReference>
<dbReference type="InterPro" id="IPR016181">
    <property type="entry name" value="Acyl_CoA_acyltransferase"/>
</dbReference>
<reference evidence="2 3" key="1">
    <citation type="submission" date="2019-12" db="EMBL/GenBank/DDBJ databases">
        <title>Genomic-based taxomic classification of the family Erythrobacteraceae.</title>
        <authorList>
            <person name="Xu L."/>
        </authorList>
    </citation>
    <scope>NUCLEOTIDE SEQUENCE [LARGE SCALE GENOMIC DNA]</scope>
    <source>
        <strain evidence="2 3">MCCC 1K02066</strain>
    </source>
</reference>
<protein>
    <submittedName>
        <fullName evidence="2">GNAT family N-acetyltransferase</fullName>
    </submittedName>
</protein>
<name>A0A6I4UX05_9SPHN</name>
<feature type="domain" description="BioF2-like acetyltransferase" evidence="1">
    <location>
        <begin position="201"/>
        <end position="342"/>
    </location>
</feature>
<dbReference type="Pfam" id="PF13480">
    <property type="entry name" value="Acetyltransf_6"/>
    <property type="match status" value="1"/>
</dbReference>
<proteinExistence type="predicted"/>